<dbReference type="PROSITE" id="PS50157">
    <property type="entry name" value="ZINC_FINGER_C2H2_2"/>
    <property type="match status" value="1"/>
</dbReference>
<feature type="compositionally biased region" description="Basic residues" evidence="2">
    <location>
        <begin position="282"/>
        <end position="292"/>
    </location>
</feature>
<feature type="domain" description="C2H2-type" evidence="3">
    <location>
        <begin position="252"/>
        <end position="280"/>
    </location>
</feature>
<keyword evidence="1" id="KW-0862">Zinc</keyword>
<name>A0AAN6V799_9PEZI</name>
<keyword evidence="1" id="KW-0863">Zinc-finger</keyword>
<proteinExistence type="predicted"/>
<protein>
    <recommendedName>
        <fullName evidence="3">C2H2-type domain-containing protein</fullName>
    </recommendedName>
</protein>
<feature type="region of interest" description="Disordered" evidence="2">
    <location>
        <begin position="172"/>
        <end position="205"/>
    </location>
</feature>
<dbReference type="RefSeq" id="XP_062639378.1">
    <property type="nucleotide sequence ID" value="XM_062779829.1"/>
</dbReference>
<reference evidence="4" key="1">
    <citation type="journal article" date="2023" name="Mol. Phylogenet. Evol.">
        <title>Genome-scale phylogeny and comparative genomics of the fungal order Sordariales.</title>
        <authorList>
            <person name="Hensen N."/>
            <person name="Bonometti L."/>
            <person name="Westerberg I."/>
            <person name="Brannstrom I.O."/>
            <person name="Guillou S."/>
            <person name="Cros-Aarteil S."/>
            <person name="Calhoun S."/>
            <person name="Haridas S."/>
            <person name="Kuo A."/>
            <person name="Mondo S."/>
            <person name="Pangilinan J."/>
            <person name="Riley R."/>
            <person name="LaButti K."/>
            <person name="Andreopoulos B."/>
            <person name="Lipzen A."/>
            <person name="Chen C."/>
            <person name="Yan M."/>
            <person name="Daum C."/>
            <person name="Ng V."/>
            <person name="Clum A."/>
            <person name="Steindorff A."/>
            <person name="Ohm R.A."/>
            <person name="Martin F."/>
            <person name="Silar P."/>
            <person name="Natvig D.O."/>
            <person name="Lalanne C."/>
            <person name="Gautier V."/>
            <person name="Ament-Velasquez S.L."/>
            <person name="Kruys A."/>
            <person name="Hutchinson M.I."/>
            <person name="Powell A.J."/>
            <person name="Barry K."/>
            <person name="Miller A.N."/>
            <person name="Grigoriev I.V."/>
            <person name="Debuchy R."/>
            <person name="Gladieux P."/>
            <person name="Hiltunen Thoren M."/>
            <person name="Johannesson H."/>
        </authorList>
    </citation>
    <scope>NUCLEOTIDE SEQUENCE</scope>
    <source>
        <strain evidence="4">CBS 141.50</strain>
    </source>
</reference>
<feature type="compositionally biased region" description="Polar residues" evidence="2">
    <location>
        <begin position="172"/>
        <end position="193"/>
    </location>
</feature>
<evidence type="ECO:0000259" key="3">
    <source>
        <dbReference type="PROSITE" id="PS50157"/>
    </source>
</evidence>
<evidence type="ECO:0000313" key="5">
    <source>
        <dbReference type="Proteomes" id="UP001302676"/>
    </source>
</evidence>
<evidence type="ECO:0000256" key="1">
    <source>
        <dbReference type="PROSITE-ProRule" id="PRU00042"/>
    </source>
</evidence>
<dbReference type="EMBL" id="MU853564">
    <property type="protein sequence ID" value="KAK4146007.1"/>
    <property type="molecule type" value="Genomic_DNA"/>
</dbReference>
<evidence type="ECO:0000313" key="4">
    <source>
        <dbReference type="EMBL" id="KAK4146007.1"/>
    </source>
</evidence>
<dbReference type="InterPro" id="IPR013087">
    <property type="entry name" value="Znf_C2H2_type"/>
</dbReference>
<evidence type="ECO:0000256" key="2">
    <source>
        <dbReference type="SAM" id="MobiDB-lite"/>
    </source>
</evidence>
<dbReference type="GO" id="GO:0008270">
    <property type="term" value="F:zinc ion binding"/>
    <property type="evidence" value="ECO:0007669"/>
    <property type="project" value="UniProtKB-KW"/>
</dbReference>
<gene>
    <name evidence="4" type="ORF">C8A04DRAFT_26167</name>
</gene>
<keyword evidence="1" id="KW-0479">Metal-binding</keyword>
<dbReference type="GeneID" id="87816442"/>
<dbReference type="AlphaFoldDB" id="A0AAN6V799"/>
<reference evidence="4" key="2">
    <citation type="submission" date="2023-05" db="EMBL/GenBank/DDBJ databases">
        <authorList>
            <consortium name="Lawrence Berkeley National Laboratory"/>
            <person name="Steindorff A."/>
            <person name="Hensen N."/>
            <person name="Bonometti L."/>
            <person name="Westerberg I."/>
            <person name="Brannstrom I.O."/>
            <person name="Guillou S."/>
            <person name="Cros-Aarteil S."/>
            <person name="Calhoun S."/>
            <person name="Haridas S."/>
            <person name="Kuo A."/>
            <person name="Mondo S."/>
            <person name="Pangilinan J."/>
            <person name="Riley R."/>
            <person name="Labutti K."/>
            <person name="Andreopoulos B."/>
            <person name="Lipzen A."/>
            <person name="Chen C."/>
            <person name="Yanf M."/>
            <person name="Daum C."/>
            <person name="Ng V."/>
            <person name="Clum A."/>
            <person name="Ohm R."/>
            <person name="Martin F."/>
            <person name="Silar P."/>
            <person name="Natvig D."/>
            <person name="Lalanne C."/>
            <person name="Gautier V."/>
            <person name="Ament-Velasquez S.L."/>
            <person name="Kruys A."/>
            <person name="Hutchinson M.I."/>
            <person name="Powell A.J."/>
            <person name="Barry K."/>
            <person name="Miller A.N."/>
            <person name="Grigoriev I.V."/>
            <person name="Debuchy R."/>
            <person name="Gladieux P."/>
            <person name="Thoren M.H."/>
            <person name="Johannesson H."/>
        </authorList>
    </citation>
    <scope>NUCLEOTIDE SEQUENCE</scope>
    <source>
        <strain evidence="4">CBS 141.50</strain>
    </source>
</reference>
<feature type="compositionally biased region" description="Basic and acidic residues" evidence="2">
    <location>
        <begin position="194"/>
        <end position="205"/>
    </location>
</feature>
<feature type="region of interest" description="Disordered" evidence="2">
    <location>
        <begin position="266"/>
        <end position="298"/>
    </location>
</feature>
<sequence>MELPTSHQFDNPGRWPLWDDDGSGEGPLDRETFDGPLDFNTFEGLHLDTFENYSLENLPADWPVPLHNYPVASKSQLDSNIRAPVPPALNVSTTQPMELSPSMESLPGLASPVSLYSNTTYTSPPMGWKDIHTPLASTMFPSLPLDVGLSHGTLIGMSQAFTSEMYTVLPNTNLQSSPTASQDTGQEAATSRELTMEDRPSGVSAREWRKIIRPEKCPVCGLGHTYPNERNKHIAARHREVAGQYGVPTTRPRCGWCARTFARGDHLTRHLSRSHSREAGRRKGGRGKKKKNEGRGRV</sequence>
<feature type="region of interest" description="Disordered" evidence="2">
    <location>
        <begin position="1"/>
        <end position="31"/>
    </location>
</feature>
<organism evidence="4 5">
    <name type="scientific">Dichotomopilus funicola</name>
    <dbReference type="NCBI Taxonomy" id="1934379"/>
    <lineage>
        <taxon>Eukaryota</taxon>
        <taxon>Fungi</taxon>
        <taxon>Dikarya</taxon>
        <taxon>Ascomycota</taxon>
        <taxon>Pezizomycotina</taxon>
        <taxon>Sordariomycetes</taxon>
        <taxon>Sordariomycetidae</taxon>
        <taxon>Sordariales</taxon>
        <taxon>Chaetomiaceae</taxon>
        <taxon>Dichotomopilus</taxon>
    </lineage>
</organism>
<dbReference type="Gene3D" id="3.30.160.60">
    <property type="entry name" value="Classic Zinc Finger"/>
    <property type="match status" value="1"/>
</dbReference>
<accession>A0AAN6V799</accession>
<dbReference type="SMART" id="SM00355">
    <property type="entry name" value="ZnF_C2H2"/>
    <property type="match status" value="2"/>
</dbReference>
<dbReference type="Proteomes" id="UP001302676">
    <property type="component" value="Unassembled WGS sequence"/>
</dbReference>
<dbReference type="PROSITE" id="PS00028">
    <property type="entry name" value="ZINC_FINGER_C2H2_1"/>
    <property type="match status" value="1"/>
</dbReference>
<comment type="caution">
    <text evidence="4">The sequence shown here is derived from an EMBL/GenBank/DDBJ whole genome shotgun (WGS) entry which is preliminary data.</text>
</comment>
<keyword evidence="5" id="KW-1185">Reference proteome</keyword>